<evidence type="ECO:0000259" key="2">
    <source>
        <dbReference type="Pfam" id="PF26536"/>
    </source>
</evidence>
<evidence type="ECO:0000256" key="1">
    <source>
        <dbReference type="SAM" id="MobiDB-lite"/>
    </source>
</evidence>
<dbReference type="AlphaFoldDB" id="A0AAW0F6G2"/>
<evidence type="ECO:0000313" key="3">
    <source>
        <dbReference type="EMBL" id="KAK7200966.1"/>
    </source>
</evidence>
<dbReference type="PANTHER" id="PTHR42260:SF2">
    <property type="entry name" value="DRBM DOMAIN-CONTAINING PROTEIN"/>
    <property type="match status" value="1"/>
</dbReference>
<feature type="region of interest" description="Disordered" evidence="1">
    <location>
        <begin position="263"/>
        <end position="301"/>
    </location>
</feature>
<evidence type="ECO:0000313" key="4">
    <source>
        <dbReference type="Proteomes" id="UP001430356"/>
    </source>
</evidence>
<protein>
    <recommendedName>
        <fullName evidence="2">REH2 DRSM domain-containing protein</fullName>
    </recommendedName>
</protein>
<dbReference type="PANTHER" id="PTHR42260">
    <property type="entry name" value="DRBM DOMAIN-CONTAINING PROTEIN-RELATED"/>
    <property type="match status" value="1"/>
</dbReference>
<proteinExistence type="predicted"/>
<accession>A0AAW0F6G2</accession>
<dbReference type="Pfam" id="PF26536">
    <property type="entry name" value="DSRM_REH2"/>
    <property type="match status" value="2"/>
</dbReference>
<comment type="caution">
    <text evidence="3">The sequence shown here is derived from an EMBL/GenBank/DDBJ whole genome shotgun (WGS) entry which is preliminary data.</text>
</comment>
<feature type="compositionally biased region" description="Low complexity" evidence="1">
    <location>
        <begin position="276"/>
        <end position="288"/>
    </location>
</feature>
<dbReference type="Proteomes" id="UP001430356">
    <property type="component" value="Unassembled WGS sequence"/>
</dbReference>
<feature type="compositionally biased region" description="Low complexity" evidence="1">
    <location>
        <begin position="108"/>
        <end position="129"/>
    </location>
</feature>
<dbReference type="EMBL" id="JAECZO010000010">
    <property type="protein sequence ID" value="KAK7200966.1"/>
    <property type="molecule type" value="Genomic_DNA"/>
</dbReference>
<feature type="domain" description="REH2 DRSM" evidence="2">
    <location>
        <begin position="443"/>
        <end position="565"/>
    </location>
</feature>
<name>A0AAW0F6G2_9TRYP</name>
<sequence>MRRCARHTWSVFAASAQLLHPQRRLGTQSHSSLRLTAAPPPTASCPPCSIHNSPGAPPQQPLQDACKLGNARGNAGPLIVRAAGDVFAQSRIKNYLQRVASTAASCAAPAPAHTTGRSTASPASISTTPRRLNSEEVGRYSQWISGKASETAWISYLDLPVDVLVESEFSRQVVTAVGVAVDAKMAVVAACMHAEYCLDALNIPLYTSERRQRQHALQAQAQGRTAPELGAAPMEMSSVKLPCGVFLPDATTADIVKKAATWRTFQPTPPPPPASAAPSTPGTSAVPPRGRRRAQRHWETRSPRFGTGVFLRSVIEELNDLHSVLFQHNSPPVGDDDDDGAADAGEMDISLSDVQLLPPEVLAGSRAGGAAAAAAAADDRRGSVRDGAVPSRPLVYQAAILESNSSSVSFMVDESEGGAFTLVECVRGEWLVPQDMPSVTCVLDPGALPRVDKYLMRVTGHGFAASVQLRQLEEDTNLWSLNPQRVKVSPKTWYTVHLDLRGIPVPAVGKSVSQEVANDLCAMHAELLLQWFGVHVYEGVRLQAMYCDACLQWGRLMAPEPVDPATVDVATANLPKPMKHLYQNQPRIRKRCAERSTAEKLLRLNRIVVCLLRQHLIEVSIINNPDFAELLSLAMQCLRSFMVATRHPYESAIHCFKYSAEQFRCTVYLPLPEQYGIRGGYAIGDTPQSGRELCALHAIDILCALDLVPAACMEQPRWQRMMEVREGLGMILPPTYEYAQKLRRATTAEARAALGSPPPPPHHHLRSPPAYREVPGGRIARIPPLREVWQVMLMDASGFDVAPDWHSIVQKAVPSKNGFSFDTPSVLFEEFAEHTFGWKPGDKRRFMMCHYAGPQLCNGKQSTISNNFWMELPLDPAVYGRRVALGRCIGRKGAERMVYIHALRIAYALKLIPWETLSTRQLADQLYKNDVLMAQQRQRQWRWMRDYAIECSASSEEKAAAGDAAASKVPEAVVTHEIVTSAPATAIRGVAHAESERLAGASPSSSSAASAEVDLRHVLSPYPVLSHELAMRLAL</sequence>
<dbReference type="InterPro" id="IPR058737">
    <property type="entry name" value="DSRM_REH2"/>
</dbReference>
<reference evidence="3 4" key="1">
    <citation type="journal article" date="2021" name="MBio">
        <title>A New Model Trypanosomatid, Novymonas esmeraldas: Genomic Perception of Its 'Candidatus Pandoraea novymonadis' Endosymbiont.</title>
        <authorList>
            <person name="Zakharova A."/>
            <person name="Saura A."/>
            <person name="Butenko A."/>
            <person name="Podesvova L."/>
            <person name="Warmusova S."/>
            <person name="Kostygov A.Y."/>
            <person name="Nenarokova A."/>
            <person name="Lukes J."/>
            <person name="Opperdoes F.R."/>
            <person name="Yurchenko V."/>
        </authorList>
    </citation>
    <scope>NUCLEOTIDE SEQUENCE [LARGE SCALE GENOMIC DNA]</scope>
    <source>
        <strain evidence="3 4">E262AT.01</strain>
    </source>
</reference>
<keyword evidence="4" id="KW-1185">Reference proteome</keyword>
<feature type="domain" description="REH2 DRSM" evidence="2">
    <location>
        <begin position="85"/>
        <end position="237"/>
    </location>
</feature>
<feature type="region of interest" description="Disordered" evidence="1">
    <location>
        <begin position="108"/>
        <end position="131"/>
    </location>
</feature>
<organism evidence="3 4">
    <name type="scientific">Novymonas esmeraldas</name>
    <dbReference type="NCBI Taxonomy" id="1808958"/>
    <lineage>
        <taxon>Eukaryota</taxon>
        <taxon>Discoba</taxon>
        <taxon>Euglenozoa</taxon>
        <taxon>Kinetoplastea</taxon>
        <taxon>Metakinetoplastina</taxon>
        <taxon>Trypanosomatida</taxon>
        <taxon>Trypanosomatidae</taxon>
        <taxon>Novymonas</taxon>
    </lineage>
</organism>
<gene>
    <name evidence="3" type="ORF">NESM_000155900</name>
</gene>